<accession>A0A832H4R5</accession>
<name>A0A832H4R5_9CYAN</name>
<comment type="caution">
    <text evidence="1">The sequence shown here is derived from an EMBL/GenBank/DDBJ whole genome shotgun (WGS) entry which is preliminary data.</text>
</comment>
<dbReference type="Gene3D" id="2.30.30.530">
    <property type="entry name" value="Calcium binding protein CcbP, beta-barrel domain"/>
    <property type="match status" value="1"/>
</dbReference>
<protein>
    <submittedName>
        <fullName evidence="1">Calcium-binding protein</fullName>
    </submittedName>
</protein>
<dbReference type="InterPro" id="IPR043067">
    <property type="entry name" value="CcbP_b-brl"/>
</dbReference>
<organism evidence="1">
    <name type="scientific">Oscillatoriales cyanobacterium SpSt-402</name>
    <dbReference type="NCBI Taxonomy" id="2282168"/>
    <lineage>
        <taxon>Bacteria</taxon>
        <taxon>Bacillati</taxon>
        <taxon>Cyanobacteriota</taxon>
        <taxon>Cyanophyceae</taxon>
        <taxon>Oscillatoriophycideae</taxon>
        <taxon>Oscillatoriales</taxon>
    </lineage>
</organism>
<gene>
    <name evidence="1" type="ORF">ENR47_12415</name>
</gene>
<dbReference type="Pfam" id="PF11535">
    <property type="entry name" value="Calci_bind_CcbP"/>
    <property type="match status" value="1"/>
</dbReference>
<dbReference type="Gene3D" id="6.10.140.400">
    <property type="match status" value="1"/>
</dbReference>
<sequence>MSKNTDRDREERISSEIIVDCYDEVEQAMGWYYYLQNRLLFPFKAHWSTGSSTQTVDVLCLADEDDCTKEMMVDIRYWDDQISDEITVPLAELQPITPDPDTAEAIADWHYWIEMGYEL</sequence>
<evidence type="ECO:0000313" key="1">
    <source>
        <dbReference type="EMBL" id="HGW95067.1"/>
    </source>
</evidence>
<dbReference type="EMBL" id="DSRD01000771">
    <property type="protein sequence ID" value="HGW95067.1"/>
    <property type="molecule type" value="Genomic_DNA"/>
</dbReference>
<proteinExistence type="predicted"/>
<dbReference type="AlphaFoldDB" id="A0A832H4R5"/>
<dbReference type="InterPro" id="IPR020994">
    <property type="entry name" value="Uncharacterised_Ca-bd_CcbP"/>
</dbReference>
<reference evidence="1" key="1">
    <citation type="journal article" date="2020" name="mSystems">
        <title>Genome- and Community-Level Interaction Insights into Carbon Utilization and Element Cycling Functions of Hydrothermarchaeota in Hydrothermal Sediment.</title>
        <authorList>
            <person name="Zhou Z."/>
            <person name="Liu Y."/>
            <person name="Xu W."/>
            <person name="Pan J."/>
            <person name="Luo Z.H."/>
            <person name="Li M."/>
        </authorList>
    </citation>
    <scope>NUCLEOTIDE SEQUENCE [LARGE SCALE GENOMIC DNA]</scope>
    <source>
        <strain evidence="1">SpSt-402</strain>
    </source>
</reference>